<keyword evidence="2" id="KW-1185">Reference proteome</keyword>
<sequence>MWVELLELPAELHFVNLITRLGNSLGTFIKAETNIRRNSLRMEKILVLMDAEKDRKESIWIGKIKQPLIYSDLQSPKQSPKVNTEFENIGKEGGEDNILISNKPAGELVPSEKRNRNDGDLGWKLVSKGRKGKDILGTWNSLTPGLVCQIILEPEKVLPMFQKFQMEDEVDPRVLVPAHIPSPEDVKLMNEPLRVLMRWWINDLQKNHSGLVIPWELQLVSDPKPVLPRERKAMSITSEWLLAQSVARTNNVKWFHLV</sequence>
<protein>
    <recommendedName>
        <fullName evidence="3">DUF4283 domain-containing protein</fullName>
    </recommendedName>
</protein>
<evidence type="ECO:0000313" key="2">
    <source>
        <dbReference type="Proteomes" id="UP000596660"/>
    </source>
</evidence>
<proteinExistence type="predicted"/>
<reference evidence="1" key="1">
    <citation type="journal article" date="2017" name="Nature">
        <title>The genome of Chenopodium quinoa.</title>
        <authorList>
            <person name="Jarvis D.E."/>
            <person name="Ho Y.S."/>
            <person name="Lightfoot D.J."/>
            <person name="Schmoeckel S.M."/>
            <person name="Li B."/>
            <person name="Borm T.J.A."/>
            <person name="Ohyanagi H."/>
            <person name="Mineta K."/>
            <person name="Michell C.T."/>
            <person name="Saber N."/>
            <person name="Kharbatia N.M."/>
            <person name="Rupper R.R."/>
            <person name="Sharp A.R."/>
            <person name="Dally N."/>
            <person name="Boughton B.A."/>
            <person name="Woo Y.H."/>
            <person name="Gao G."/>
            <person name="Schijlen E.G.W.M."/>
            <person name="Guo X."/>
            <person name="Momin A.A."/>
            <person name="Negrao S."/>
            <person name="Al-Babili S."/>
            <person name="Gehring C."/>
            <person name="Roessner U."/>
            <person name="Jung C."/>
            <person name="Murphy K."/>
            <person name="Arold S.T."/>
            <person name="Gojobori T."/>
            <person name="van der Linden C.G."/>
            <person name="van Loo E.N."/>
            <person name="Jellen E.N."/>
            <person name="Maughan P.J."/>
            <person name="Tester M."/>
        </authorList>
    </citation>
    <scope>NUCLEOTIDE SEQUENCE [LARGE SCALE GENOMIC DNA]</scope>
    <source>
        <strain evidence="1">cv. PI 614886</strain>
    </source>
</reference>
<reference evidence="1" key="2">
    <citation type="submission" date="2021-03" db="UniProtKB">
        <authorList>
            <consortium name="EnsemblPlants"/>
        </authorList>
    </citation>
    <scope>IDENTIFICATION</scope>
</reference>
<dbReference type="AlphaFoldDB" id="A0A803MTC8"/>
<dbReference type="EnsemblPlants" id="AUR62034919-RA">
    <property type="protein sequence ID" value="AUR62034919-RA:cds"/>
    <property type="gene ID" value="AUR62034919"/>
</dbReference>
<evidence type="ECO:0000313" key="1">
    <source>
        <dbReference type="EnsemblPlants" id="AUR62034919-RA:cds"/>
    </source>
</evidence>
<evidence type="ECO:0008006" key="3">
    <source>
        <dbReference type="Google" id="ProtNLM"/>
    </source>
</evidence>
<name>A0A803MTC8_CHEQI</name>
<accession>A0A803MTC8</accession>
<dbReference type="Gramene" id="AUR62034919-RA">
    <property type="protein sequence ID" value="AUR62034919-RA:cds"/>
    <property type="gene ID" value="AUR62034919"/>
</dbReference>
<dbReference type="Proteomes" id="UP000596660">
    <property type="component" value="Unplaced"/>
</dbReference>
<organism evidence="1 2">
    <name type="scientific">Chenopodium quinoa</name>
    <name type="common">Quinoa</name>
    <dbReference type="NCBI Taxonomy" id="63459"/>
    <lineage>
        <taxon>Eukaryota</taxon>
        <taxon>Viridiplantae</taxon>
        <taxon>Streptophyta</taxon>
        <taxon>Embryophyta</taxon>
        <taxon>Tracheophyta</taxon>
        <taxon>Spermatophyta</taxon>
        <taxon>Magnoliopsida</taxon>
        <taxon>eudicotyledons</taxon>
        <taxon>Gunneridae</taxon>
        <taxon>Pentapetalae</taxon>
        <taxon>Caryophyllales</taxon>
        <taxon>Chenopodiaceae</taxon>
        <taxon>Chenopodioideae</taxon>
        <taxon>Atripliceae</taxon>
        <taxon>Chenopodium</taxon>
    </lineage>
</organism>